<accession>A0ABT7HQ64</accession>
<keyword evidence="8 11" id="KW-0411">Iron-sulfur</keyword>
<evidence type="ECO:0000256" key="7">
    <source>
        <dbReference type="ARBA" id="ARBA00023004"/>
    </source>
</evidence>
<keyword evidence="4 11" id="KW-0312">Gluconeogenesis</keyword>
<name>A0ABT7HQ64_9BACT</name>
<proteinExistence type="inferred from homology"/>
<comment type="caution">
    <text evidence="14">The sequence shown here is derived from an EMBL/GenBank/DDBJ whole genome shotgun (WGS) entry which is preliminary data.</text>
</comment>
<dbReference type="Pfam" id="PF03313">
    <property type="entry name" value="SDH_alpha"/>
    <property type="match status" value="1"/>
</dbReference>
<reference evidence="14" key="2">
    <citation type="journal article" date="2023" name="Microorganisms">
        <title>Isolation and Genomic Characteristics of Cat-Borne Campylobacter felis sp. nov. and Sheep-Borne Campylobacter ovis sp. nov.</title>
        <authorList>
            <person name="Wang H."/>
            <person name="Li Y."/>
            <person name="Gu Y."/>
            <person name="Zhou G."/>
            <person name="Chen X."/>
            <person name="Zhang X."/>
            <person name="Shao Z."/>
            <person name="Zhang J."/>
            <person name="Zhang M."/>
        </authorList>
    </citation>
    <scope>NUCLEOTIDE SEQUENCE</scope>
    <source>
        <strain evidence="14">PS10</strain>
    </source>
</reference>
<evidence type="ECO:0000256" key="6">
    <source>
        <dbReference type="ARBA" id="ARBA00022723"/>
    </source>
</evidence>
<evidence type="ECO:0000256" key="2">
    <source>
        <dbReference type="ARBA" id="ARBA00004742"/>
    </source>
</evidence>
<evidence type="ECO:0000313" key="15">
    <source>
        <dbReference type="Proteomes" id="UP001173801"/>
    </source>
</evidence>
<dbReference type="Pfam" id="PF03315">
    <property type="entry name" value="SDH_beta"/>
    <property type="match status" value="1"/>
</dbReference>
<evidence type="ECO:0000256" key="5">
    <source>
        <dbReference type="ARBA" id="ARBA00022485"/>
    </source>
</evidence>
<comment type="cofactor">
    <cofactor evidence="1 11">
        <name>[4Fe-4S] cluster</name>
        <dbReference type="ChEBI" id="CHEBI:49883"/>
    </cofactor>
</comment>
<protein>
    <recommendedName>
        <fullName evidence="11">L-serine dehydratase</fullName>
        <ecNumber evidence="11">4.3.1.17</ecNumber>
    </recommendedName>
</protein>
<dbReference type="EMBL" id="JANURM010000005">
    <property type="protein sequence ID" value="MDL0088862.1"/>
    <property type="molecule type" value="Genomic_DNA"/>
</dbReference>
<keyword evidence="7 11" id="KW-0408">Iron</keyword>
<keyword evidence="6 11" id="KW-0479">Metal-binding</keyword>
<dbReference type="RefSeq" id="WP_284937523.1">
    <property type="nucleotide sequence ID" value="NZ_JANURM010000005.1"/>
</dbReference>
<evidence type="ECO:0000259" key="12">
    <source>
        <dbReference type="Pfam" id="PF03313"/>
    </source>
</evidence>
<reference evidence="14" key="1">
    <citation type="submission" date="2022-08" db="EMBL/GenBank/DDBJ databases">
        <authorList>
            <person name="Wang H."/>
        </authorList>
    </citation>
    <scope>NUCLEOTIDE SEQUENCE</scope>
    <source>
        <strain evidence="14">PS10</strain>
    </source>
</reference>
<dbReference type="InterPro" id="IPR004644">
    <property type="entry name" value="Fe-S_L-Ser_mono"/>
</dbReference>
<evidence type="ECO:0000256" key="11">
    <source>
        <dbReference type="RuleBase" id="RU366059"/>
    </source>
</evidence>
<evidence type="ECO:0000256" key="3">
    <source>
        <dbReference type="ARBA" id="ARBA00008636"/>
    </source>
</evidence>
<dbReference type="NCBIfam" id="TIGR00720">
    <property type="entry name" value="sda_mono"/>
    <property type="match status" value="1"/>
</dbReference>
<evidence type="ECO:0000256" key="8">
    <source>
        <dbReference type="ARBA" id="ARBA00023014"/>
    </source>
</evidence>
<dbReference type="InterPro" id="IPR051318">
    <property type="entry name" value="Fe-S_L-Ser"/>
</dbReference>
<dbReference type="SUPFAM" id="SSF143548">
    <property type="entry name" value="Serine metabolism enzymes domain"/>
    <property type="match status" value="1"/>
</dbReference>
<dbReference type="EC" id="4.3.1.17" evidence="11"/>
<comment type="pathway">
    <text evidence="2">Carbohydrate biosynthesis; gluconeogenesis.</text>
</comment>
<sequence>MDSILSIFKIGVGPSSSHTIGPILAANRFCELIAPNLEQVERIVVTLHGSLCLTGKGHLTDVACLIGLNNVTAKDVTPNIKTKILKDVFDDKKINLCGKKFINFNYKKDMIFNPKMLTFHENGLIFEAFSSNGEIINSHTYYSTGGGFVSSEDEIKNGKFSNQIEKELQFDFDSAARLAELCKVHNKNIAQIALMREAEIHGEEYVKNYCLEIYKAMIECYENGINSTERTLPGGIGINRLAPAIKKRLEANPKEDLDPLAVIDYMAMYARAIAEENASGGKVVTAPTNGACGVVPAVMLYTKNHRFYMDDAKVIDFLLTCCAIGYLYKKNASISGAEAGCQAEIGAASSMAAAGMALVSGATTQQVLSAAEIAMEHHLGLTCDPVGGLVQIPCIERNVLGAIKAVSAAKLALEGGYTPHVTLDEVIITMYKTGKDMNPKYKETSLGGLAQMVSC</sequence>
<gene>
    <name evidence="14" type="ORF">NYG85_05685</name>
</gene>
<feature type="domain" description="Serine dehydratase-like alpha subunit" evidence="12">
    <location>
        <begin position="185"/>
        <end position="450"/>
    </location>
</feature>
<dbReference type="Gene3D" id="3.30.1330.90">
    <property type="entry name" value="D-3-phosphoglycerate dehydrogenase, domain 3"/>
    <property type="match status" value="1"/>
</dbReference>
<evidence type="ECO:0000256" key="9">
    <source>
        <dbReference type="ARBA" id="ARBA00023239"/>
    </source>
</evidence>
<keyword evidence="5 11" id="KW-0004">4Fe-4S</keyword>
<dbReference type="Proteomes" id="UP001173801">
    <property type="component" value="Unassembled WGS sequence"/>
</dbReference>
<keyword evidence="9 11" id="KW-0456">Lyase</keyword>
<evidence type="ECO:0000259" key="13">
    <source>
        <dbReference type="Pfam" id="PF03315"/>
    </source>
</evidence>
<evidence type="ECO:0000256" key="1">
    <source>
        <dbReference type="ARBA" id="ARBA00001966"/>
    </source>
</evidence>
<dbReference type="InterPro" id="IPR005131">
    <property type="entry name" value="Ser_deHydtase_bsu"/>
</dbReference>
<evidence type="ECO:0000256" key="10">
    <source>
        <dbReference type="ARBA" id="ARBA00049406"/>
    </source>
</evidence>
<dbReference type="InterPro" id="IPR029009">
    <property type="entry name" value="ASB_dom_sf"/>
</dbReference>
<organism evidence="14 15">
    <name type="scientific">Campylobacter gastrosuis</name>
    <dbReference type="NCBI Taxonomy" id="2974576"/>
    <lineage>
        <taxon>Bacteria</taxon>
        <taxon>Pseudomonadati</taxon>
        <taxon>Campylobacterota</taxon>
        <taxon>Epsilonproteobacteria</taxon>
        <taxon>Campylobacterales</taxon>
        <taxon>Campylobacteraceae</taxon>
        <taxon>Campylobacter</taxon>
    </lineage>
</organism>
<feature type="domain" description="Serine dehydratase beta chain" evidence="13">
    <location>
        <begin position="3"/>
        <end position="153"/>
    </location>
</feature>
<comment type="similarity">
    <text evidence="3 11">Belongs to the iron-sulfur dependent L-serine dehydratase family.</text>
</comment>
<dbReference type="PANTHER" id="PTHR30182:SF1">
    <property type="entry name" value="L-SERINE DEHYDRATASE 1"/>
    <property type="match status" value="1"/>
</dbReference>
<keyword evidence="15" id="KW-1185">Reference proteome</keyword>
<dbReference type="PANTHER" id="PTHR30182">
    <property type="entry name" value="L-SERINE DEHYDRATASE"/>
    <property type="match status" value="1"/>
</dbReference>
<evidence type="ECO:0000313" key="14">
    <source>
        <dbReference type="EMBL" id="MDL0088862.1"/>
    </source>
</evidence>
<dbReference type="GO" id="GO:0003941">
    <property type="term" value="F:L-serine ammonia-lyase activity"/>
    <property type="evidence" value="ECO:0007669"/>
    <property type="project" value="UniProtKB-EC"/>
</dbReference>
<dbReference type="InterPro" id="IPR005130">
    <property type="entry name" value="Ser_deHydtase-like_asu"/>
</dbReference>
<comment type="catalytic activity">
    <reaction evidence="10 11">
        <text>L-serine = pyruvate + NH4(+)</text>
        <dbReference type="Rhea" id="RHEA:19169"/>
        <dbReference type="ChEBI" id="CHEBI:15361"/>
        <dbReference type="ChEBI" id="CHEBI:28938"/>
        <dbReference type="ChEBI" id="CHEBI:33384"/>
        <dbReference type="EC" id="4.3.1.17"/>
    </reaction>
</comment>
<evidence type="ECO:0000256" key="4">
    <source>
        <dbReference type="ARBA" id="ARBA00022432"/>
    </source>
</evidence>